<feature type="domain" description="DUF4397" evidence="2">
    <location>
        <begin position="41"/>
        <end position="164"/>
    </location>
</feature>
<accession>A0ABS1X1X7</accession>
<evidence type="ECO:0000259" key="2">
    <source>
        <dbReference type="Pfam" id="PF14344"/>
    </source>
</evidence>
<feature type="signal peptide" evidence="1">
    <location>
        <begin position="1"/>
        <end position="18"/>
    </location>
</feature>
<evidence type="ECO:0000313" key="4">
    <source>
        <dbReference type="Proteomes" id="UP000661077"/>
    </source>
</evidence>
<feature type="chain" id="PRO_5045874150" evidence="1">
    <location>
        <begin position="19"/>
        <end position="255"/>
    </location>
</feature>
<proteinExistence type="predicted"/>
<name>A0ABS1X1X7_9GAMM</name>
<evidence type="ECO:0000256" key="1">
    <source>
        <dbReference type="SAM" id="SignalP"/>
    </source>
</evidence>
<dbReference type="EMBL" id="JAEVLS010000005">
    <property type="protein sequence ID" value="MBM0107244.1"/>
    <property type="molecule type" value="Genomic_DNA"/>
</dbReference>
<organism evidence="3 4">
    <name type="scientific">Steroidobacter gossypii</name>
    <dbReference type="NCBI Taxonomy" id="2805490"/>
    <lineage>
        <taxon>Bacteria</taxon>
        <taxon>Pseudomonadati</taxon>
        <taxon>Pseudomonadota</taxon>
        <taxon>Gammaproteobacteria</taxon>
        <taxon>Steroidobacterales</taxon>
        <taxon>Steroidobacteraceae</taxon>
        <taxon>Steroidobacter</taxon>
    </lineage>
</organism>
<sequence>MLRTVAWMLITVARTAAAVVLTAALTVCGNNSLDKDQSTFHVRSLNLVKESPTLAVDVDDASMFTDGYGRASRFTAGDPGQHTLSFSAILPPDRDDDEIATRVSGASAYTFLAGTEYTVVAYGTMDDLRTFIIEGLDQREHVEDDKLVLQFTHASPDTPAVDVYVTAVKAGITSRYYVDTLSLTETSGPLELSLLRDDGSETDEPLSADVVIELMAAGTSDLVYRSDSLTFTERNRIMLAIASNLELLPVSAVAD</sequence>
<keyword evidence="4" id="KW-1185">Reference proteome</keyword>
<evidence type="ECO:0000313" key="3">
    <source>
        <dbReference type="EMBL" id="MBM0107244.1"/>
    </source>
</evidence>
<gene>
    <name evidence="3" type="ORF">JM946_21110</name>
</gene>
<dbReference type="Proteomes" id="UP000661077">
    <property type="component" value="Unassembled WGS sequence"/>
</dbReference>
<dbReference type="Pfam" id="PF14344">
    <property type="entry name" value="DUF4397"/>
    <property type="match status" value="1"/>
</dbReference>
<dbReference type="RefSeq" id="WP_203169361.1">
    <property type="nucleotide sequence ID" value="NZ_JAEVLS010000005.1"/>
</dbReference>
<comment type="caution">
    <text evidence="3">The sequence shown here is derived from an EMBL/GenBank/DDBJ whole genome shotgun (WGS) entry which is preliminary data.</text>
</comment>
<reference evidence="3 4" key="1">
    <citation type="journal article" date="2021" name="Int. J. Syst. Evol. Microbiol.">
        <title>Steroidobacter gossypii sp. nov., isolated from soil of cotton cropping field.</title>
        <authorList>
            <person name="Huang R."/>
            <person name="Yang S."/>
            <person name="Zhen C."/>
            <person name="Liu W."/>
        </authorList>
    </citation>
    <scope>NUCLEOTIDE SEQUENCE [LARGE SCALE GENOMIC DNA]</scope>
    <source>
        <strain evidence="3 4">S1-65</strain>
    </source>
</reference>
<keyword evidence="1" id="KW-0732">Signal</keyword>
<protein>
    <submittedName>
        <fullName evidence="3">DUF4397 domain-containing protein</fullName>
    </submittedName>
</protein>
<dbReference type="InterPro" id="IPR025510">
    <property type="entry name" value="DUF4397"/>
</dbReference>